<dbReference type="Gene3D" id="2.40.70.10">
    <property type="entry name" value="Acid Proteases"/>
    <property type="match status" value="1"/>
</dbReference>
<dbReference type="RefSeq" id="WP_157564944.1">
    <property type="nucleotide sequence ID" value="NZ_WPIK01000004.1"/>
</dbReference>
<proteinExistence type="predicted"/>
<dbReference type="AlphaFoldDB" id="A0A7K1SUH3"/>
<comment type="caution">
    <text evidence="1">The sequence shown here is derived from an EMBL/GenBank/DDBJ whole genome shotgun (WGS) entry which is preliminary data.</text>
</comment>
<name>A0A7K1SUH3_9SPHI</name>
<dbReference type="EMBL" id="WPIK01000004">
    <property type="protein sequence ID" value="MVN20982.1"/>
    <property type="molecule type" value="Genomic_DNA"/>
</dbReference>
<evidence type="ECO:0000313" key="2">
    <source>
        <dbReference type="Proteomes" id="UP000462014"/>
    </source>
</evidence>
<dbReference type="GO" id="GO:0006508">
    <property type="term" value="P:proteolysis"/>
    <property type="evidence" value="ECO:0007669"/>
    <property type="project" value="UniProtKB-KW"/>
</dbReference>
<dbReference type="SUPFAM" id="SSF50630">
    <property type="entry name" value="Acid proteases"/>
    <property type="match status" value="1"/>
</dbReference>
<dbReference type="InterPro" id="IPR001969">
    <property type="entry name" value="Aspartic_peptidase_AS"/>
</dbReference>
<dbReference type="Pfam" id="PF13650">
    <property type="entry name" value="Asp_protease_2"/>
    <property type="match status" value="1"/>
</dbReference>
<accession>A0A7K1SUH3</accession>
<dbReference type="Proteomes" id="UP000462014">
    <property type="component" value="Unassembled WGS sequence"/>
</dbReference>
<dbReference type="GO" id="GO:0004190">
    <property type="term" value="F:aspartic-type endopeptidase activity"/>
    <property type="evidence" value="ECO:0007669"/>
    <property type="project" value="InterPro"/>
</dbReference>
<organism evidence="1 2">
    <name type="scientific">Mucilaginibacter arboris</name>
    <dbReference type="NCBI Taxonomy" id="2682090"/>
    <lineage>
        <taxon>Bacteria</taxon>
        <taxon>Pseudomonadati</taxon>
        <taxon>Bacteroidota</taxon>
        <taxon>Sphingobacteriia</taxon>
        <taxon>Sphingobacteriales</taxon>
        <taxon>Sphingobacteriaceae</taxon>
        <taxon>Mucilaginibacter</taxon>
    </lineage>
</organism>
<protein>
    <submittedName>
        <fullName evidence="1">Clan AA aspartic protease</fullName>
    </submittedName>
</protein>
<keyword evidence="2" id="KW-1185">Reference proteome</keyword>
<reference evidence="1 2" key="1">
    <citation type="submission" date="2019-12" db="EMBL/GenBank/DDBJ databases">
        <title>Mucilaginibacter sp. HMF7410 genome sequencing and assembly.</title>
        <authorList>
            <person name="Kang H."/>
            <person name="Cha I."/>
            <person name="Kim H."/>
            <person name="Joh K."/>
        </authorList>
    </citation>
    <scope>NUCLEOTIDE SEQUENCE [LARGE SCALE GENOMIC DNA]</scope>
    <source>
        <strain evidence="1 2">HMF7410</strain>
    </source>
</reference>
<dbReference type="PROSITE" id="PS00141">
    <property type="entry name" value="ASP_PROTEASE"/>
    <property type="match status" value="1"/>
</dbReference>
<dbReference type="InterPro" id="IPR021109">
    <property type="entry name" value="Peptidase_aspartic_dom_sf"/>
</dbReference>
<gene>
    <name evidence="1" type="ORF">GO621_05455</name>
</gene>
<evidence type="ECO:0000313" key="1">
    <source>
        <dbReference type="EMBL" id="MVN20982.1"/>
    </source>
</evidence>
<keyword evidence="1" id="KW-0645">Protease</keyword>
<sequence length="145" mass="15899">MAKKSIKLEVIDLNGNGFHVLVNIMLFKKTFKLVLDTGASKTAFDKALLLELVHENELKNSGHLTTGLGTNNMESFTTAITDLYIGKFHIPMIEVAVLDLSAINTAYGKLEIAPVLGVLGGDVLMEYQAVIDYAKCKMVLKRAEQ</sequence>
<keyword evidence="1" id="KW-0378">Hydrolase</keyword>